<sequence>MRRKGTPFSSTAAGIGILRAPVGSNSEHKADAPHVKFVKAAQSFTVHRSNSEPFAQSSQEDAGTFAESSVLDQSQRQPKRLGRRKLSSVRIVVEERPYIGTAHGYHYLGLGGTESSMRYKGAQLPSRRRWPPFEFVPPRNENRELTTEYKLLLEHVTSSPA</sequence>
<organism evidence="2 3">
    <name type="scientific">Ascobolus immersus RN42</name>
    <dbReference type="NCBI Taxonomy" id="1160509"/>
    <lineage>
        <taxon>Eukaryota</taxon>
        <taxon>Fungi</taxon>
        <taxon>Dikarya</taxon>
        <taxon>Ascomycota</taxon>
        <taxon>Pezizomycotina</taxon>
        <taxon>Pezizomycetes</taxon>
        <taxon>Pezizales</taxon>
        <taxon>Ascobolaceae</taxon>
        <taxon>Ascobolus</taxon>
    </lineage>
</organism>
<accession>A0A3N4HU16</accession>
<evidence type="ECO:0000256" key="1">
    <source>
        <dbReference type="SAM" id="MobiDB-lite"/>
    </source>
</evidence>
<gene>
    <name evidence="2" type="ORF">BJ508DRAFT_312130</name>
</gene>
<feature type="compositionally biased region" description="Basic residues" evidence="1">
    <location>
        <begin position="77"/>
        <end position="86"/>
    </location>
</feature>
<evidence type="ECO:0000313" key="2">
    <source>
        <dbReference type="EMBL" id="RPA75300.1"/>
    </source>
</evidence>
<evidence type="ECO:0000313" key="3">
    <source>
        <dbReference type="Proteomes" id="UP000275078"/>
    </source>
</evidence>
<dbReference type="AlphaFoldDB" id="A0A3N4HU16"/>
<proteinExistence type="predicted"/>
<feature type="region of interest" description="Disordered" evidence="1">
    <location>
        <begin position="48"/>
        <end position="86"/>
    </location>
</feature>
<feature type="compositionally biased region" description="Polar residues" evidence="1">
    <location>
        <begin position="48"/>
        <end position="76"/>
    </location>
</feature>
<dbReference type="EMBL" id="ML119767">
    <property type="protein sequence ID" value="RPA75300.1"/>
    <property type="molecule type" value="Genomic_DNA"/>
</dbReference>
<reference evidence="2 3" key="1">
    <citation type="journal article" date="2018" name="Nat. Ecol. Evol.">
        <title>Pezizomycetes genomes reveal the molecular basis of ectomycorrhizal truffle lifestyle.</title>
        <authorList>
            <person name="Murat C."/>
            <person name="Payen T."/>
            <person name="Noel B."/>
            <person name="Kuo A."/>
            <person name="Morin E."/>
            <person name="Chen J."/>
            <person name="Kohler A."/>
            <person name="Krizsan K."/>
            <person name="Balestrini R."/>
            <person name="Da Silva C."/>
            <person name="Montanini B."/>
            <person name="Hainaut M."/>
            <person name="Levati E."/>
            <person name="Barry K.W."/>
            <person name="Belfiori B."/>
            <person name="Cichocki N."/>
            <person name="Clum A."/>
            <person name="Dockter R.B."/>
            <person name="Fauchery L."/>
            <person name="Guy J."/>
            <person name="Iotti M."/>
            <person name="Le Tacon F."/>
            <person name="Lindquist E.A."/>
            <person name="Lipzen A."/>
            <person name="Malagnac F."/>
            <person name="Mello A."/>
            <person name="Molinier V."/>
            <person name="Miyauchi S."/>
            <person name="Poulain J."/>
            <person name="Riccioni C."/>
            <person name="Rubini A."/>
            <person name="Sitrit Y."/>
            <person name="Splivallo R."/>
            <person name="Traeger S."/>
            <person name="Wang M."/>
            <person name="Zifcakova L."/>
            <person name="Wipf D."/>
            <person name="Zambonelli A."/>
            <person name="Paolocci F."/>
            <person name="Nowrousian M."/>
            <person name="Ottonello S."/>
            <person name="Baldrian P."/>
            <person name="Spatafora J.W."/>
            <person name="Henrissat B."/>
            <person name="Nagy L.G."/>
            <person name="Aury J.M."/>
            <person name="Wincker P."/>
            <person name="Grigoriev I.V."/>
            <person name="Bonfante P."/>
            <person name="Martin F.M."/>
        </authorList>
    </citation>
    <scope>NUCLEOTIDE SEQUENCE [LARGE SCALE GENOMIC DNA]</scope>
    <source>
        <strain evidence="2 3">RN42</strain>
    </source>
</reference>
<name>A0A3N4HU16_ASCIM</name>
<dbReference type="Proteomes" id="UP000275078">
    <property type="component" value="Unassembled WGS sequence"/>
</dbReference>
<protein>
    <submittedName>
        <fullName evidence="2">Uncharacterized protein</fullName>
    </submittedName>
</protein>
<keyword evidence="3" id="KW-1185">Reference proteome</keyword>